<evidence type="ECO:0000256" key="4">
    <source>
        <dbReference type="ARBA" id="ARBA00022692"/>
    </source>
</evidence>
<keyword evidence="3 11" id="KW-0808">Transferase</keyword>
<dbReference type="EMBL" id="UYJE01008580">
    <property type="protein sequence ID" value="VDI64968.1"/>
    <property type="molecule type" value="Genomic_DNA"/>
</dbReference>
<evidence type="ECO:0000256" key="5">
    <source>
        <dbReference type="ARBA" id="ARBA00022968"/>
    </source>
</evidence>
<organism evidence="11 12">
    <name type="scientific">Mytilus galloprovincialis</name>
    <name type="common">Mediterranean mussel</name>
    <dbReference type="NCBI Taxonomy" id="29158"/>
    <lineage>
        <taxon>Eukaryota</taxon>
        <taxon>Metazoa</taxon>
        <taxon>Spiralia</taxon>
        <taxon>Lophotrochozoa</taxon>
        <taxon>Mollusca</taxon>
        <taxon>Bivalvia</taxon>
        <taxon>Autobranchia</taxon>
        <taxon>Pteriomorphia</taxon>
        <taxon>Mytilida</taxon>
        <taxon>Mytiloidea</taxon>
        <taxon>Mytilidae</taxon>
        <taxon>Mytilinae</taxon>
        <taxon>Mytilus</taxon>
    </lineage>
</organism>
<evidence type="ECO:0000256" key="1">
    <source>
        <dbReference type="ARBA" id="ARBA00004323"/>
    </source>
</evidence>
<dbReference type="InterPro" id="IPR009729">
    <property type="entry name" value="Gal-3-0_sulfotransfrase"/>
</dbReference>
<comment type="caution">
    <text evidence="11">The sequence shown here is derived from an EMBL/GenBank/DDBJ whole genome shotgun (WGS) entry which is preliminary data.</text>
</comment>
<dbReference type="EC" id="2.8.2.11" evidence="11"/>
<evidence type="ECO:0000256" key="3">
    <source>
        <dbReference type="ARBA" id="ARBA00022679"/>
    </source>
</evidence>
<evidence type="ECO:0000313" key="12">
    <source>
        <dbReference type="Proteomes" id="UP000596742"/>
    </source>
</evidence>
<dbReference type="OrthoDB" id="514299at2759"/>
<sequence length="433" mass="51049">MLCNTDKPRYCIIVLNLLLIQVNGIENYYHGFNIERFGGQNRMISFFDREHIAKLSSSKLEKDIYLRYLDYNKYNTLSLEQIMETFPNKGKDVNTCTQPQKKVVFLKVHKAGSTTVQNIFLRYGDTHGLNIALPKAYDMECFNYLGFQSILNHSRIMKLPKNKTIDIICNHAIYNKKVFTEFMGFDTTYIGILRDPVNQWSSATFFYGFIEYLRDLLGEHLEDRQLLSAVLEEPSIFHDCPHTHNSMFEDLGLSIKDSVNQSAVENYLRLLDNEISLVMIMEYFDESLILMKRLLCWDIKDIMYVPLNINSEKMKRKINLTDKDQHNLFKYNYADFRLYVHFKEKFFNRIKQSGNNFLAEVKYFQNARNSVTEYCKRCQSSNFSSCTDLKILSSEWSEQFIITGKDCRFMMTQEESLLVELMNKARQKYGITH</sequence>
<dbReference type="GO" id="GO:0009247">
    <property type="term" value="P:glycolipid biosynthetic process"/>
    <property type="evidence" value="ECO:0007669"/>
    <property type="project" value="InterPro"/>
</dbReference>
<keyword evidence="7" id="KW-0333">Golgi apparatus</keyword>
<dbReference type="SUPFAM" id="SSF52540">
    <property type="entry name" value="P-loop containing nucleoside triphosphate hydrolases"/>
    <property type="match status" value="1"/>
</dbReference>
<keyword evidence="9" id="KW-0325">Glycoprotein</keyword>
<keyword evidence="5" id="KW-0735">Signal-anchor</keyword>
<comment type="subcellular location">
    <subcellularLocation>
        <location evidence="1">Golgi apparatus membrane</location>
        <topology evidence="1">Single-pass type II membrane protein</topology>
    </subcellularLocation>
</comment>
<evidence type="ECO:0000313" key="11">
    <source>
        <dbReference type="EMBL" id="VDI64968.1"/>
    </source>
</evidence>
<protein>
    <submittedName>
        <fullName evidence="11">Galactosylceramide sulfotransferase</fullName>
        <ecNumber evidence="11">2.8.2.11</ecNumber>
    </submittedName>
</protein>
<dbReference type="GO" id="GO:0001733">
    <property type="term" value="F:galactosylceramide sulfotransferase activity"/>
    <property type="evidence" value="ECO:0007669"/>
    <property type="project" value="UniProtKB-EC"/>
</dbReference>
<feature type="signal peptide" evidence="10">
    <location>
        <begin position="1"/>
        <end position="24"/>
    </location>
</feature>
<keyword evidence="8" id="KW-0472">Membrane</keyword>
<evidence type="ECO:0000256" key="8">
    <source>
        <dbReference type="ARBA" id="ARBA00023136"/>
    </source>
</evidence>
<proteinExistence type="inferred from homology"/>
<dbReference type="Pfam" id="PF06990">
    <property type="entry name" value="Gal-3-0_sulfotr"/>
    <property type="match status" value="1"/>
</dbReference>
<feature type="chain" id="PRO_5032412580" evidence="10">
    <location>
        <begin position="25"/>
        <end position="433"/>
    </location>
</feature>
<dbReference type="GO" id="GO:0000139">
    <property type="term" value="C:Golgi membrane"/>
    <property type="evidence" value="ECO:0007669"/>
    <property type="project" value="UniProtKB-SubCell"/>
</dbReference>
<keyword evidence="6" id="KW-1133">Transmembrane helix</keyword>
<evidence type="ECO:0000256" key="6">
    <source>
        <dbReference type="ARBA" id="ARBA00022989"/>
    </source>
</evidence>
<name>A0A8B6GJZ1_MYTGA</name>
<evidence type="ECO:0000256" key="7">
    <source>
        <dbReference type="ARBA" id="ARBA00023034"/>
    </source>
</evidence>
<accession>A0A8B6GJZ1</accession>
<keyword evidence="12" id="KW-1185">Reference proteome</keyword>
<dbReference type="PANTHER" id="PTHR14647:SF87">
    <property type="entry name" value="PUTATIVE-RELATED"/>
    <property type="match status" value="1"/>
</dbReference>
<evidence type="ECO:0000256" key="10">
    <source>
        <dbReference type="SAM" id="SignalP"/>
    </source>
</evidence>
<dbReference type="Gene3D" id="3.40.50.300">
    <property type="entry name" value="P-loop containing nucleotide triphosphate hydrolases"/>
    <property type="match status" value="1"/>
</dbReference>
<dbReference type="Proteomes" id="UP000596742">
    <property type="component" value="Unassembled WGS sequence"/>
</dbReference>
<comment type="similarity">
    <text evidence="2">Belongs to the galactose-3-O-sulfotransferase family.</text>
</comment>
<gene>
    <name evidence="11" type="ORF">MGAL_10B055422</name>
</gene>
<keyword evidence="4" id="KW-0812">Transmembrane</keyword>
<dbReference type="InterPro" id="IPR027417">
    <property type="entry name" value="P-loop_NTPase"/>
</dbReference>
<reference evidence="11" key="1">
    <citation type="submission" date="2018-11" db="EMBL/GenBank/DDBJ databases">
        <authorList>
            <person name="Alioto T."/>
            <person name="Alioto T."/>
        </authorList>
    </citation>
    <scope>NUCLEOTIDE SEQUENCE</scope>
</reference>
<dbReference type="AlphaFoldDB" id="A0A8B6GJZ1"/>
<dbReference type="PANTHER" id="PTHR14647">
    <property type="entry name" value="GALACTOSE-3-O-SULFOTRANSFERASE"/>
    <property type="match status" value="1"/>
</dbReference>
<evidence type="ECO:0000256" key="9">
    <source>
        <dbReference type="ARBA" id="ARBA00023180"/>
    </source>
</evidence>
<evidence type="ECO:0000256" key="2">
    <source>
        <dbReference type="ARBA" id="ARBA00008124"/>
    </source>
</evidence>
<keyword evidence="10" id="KW-0732">Signal</keyword>